<dbReference type="PROSITE" id="PS50867">
    <property type="entry name" value="PRE_SET"/>
    <property type="match status" value="1"/>
</dbReference>
<organism evidence="12 13">
    <name type="scientific">Cladophialophora immunda</name>
    <dbReference type="NCBI Taxonomy" id="569365"/>
    <lineage>
        <taxon>Eukaryota</taxon>
        <taxon>Fungi</taxon>
        <taxon>Dikarya</taxon>
        <taxon>Ascomycota</taxon>
        <taxon>Pezizomycotina</taxon>
        <taxon>Eurotiomycetes</taxon>
        <taxon>Chaetothyriomycetidae</taxon>
        <taxon>Chaetothyriales</taxon>
        <taxon>Herpotrichiellaceae</taxon>
        <taxon>Cladophialophora</taxon>
    </lineage>
</organism>
<dbReference type="VEuPathDB" id="FungiDB:PV07_02792"/>
<dbReference type="RefSeq" id="XP_016251329.1">
    <property type="nucleotide sequence ID" value="XM_016389427.1"/>
</dbReference>
<evidence type="ECO:0000256" key="3">
    <source>
        <dbReference type="ARBA" id="ARBA00022603"/>
    </source>
</evidence>
<feature type="domain" description="Post-SET" evidence="11">
    <location>
        <begin position="669"/>
        <end position="685"/>
    </location>
</feature>
<evidence type="ECO:0008006" key="14">
    <source>
        <dbReference type="Google" id="ProtNLM"/>
    </source>
</evidence>
<feature type="domain" description="Pre-SET" evidence="10">
    <location>
        <begin position="451"/>
        <end position="529"/>
    </location>
</feature>
<dbReference type="GO" id="GO:0005634">
    <property type="term" value="C:nucleus"/>
    <property type="evidence" value="ECO:0007669"/>
    <property type="project" value="InterPro"/>
</dbReference>
<keyword evidence="3" id="KW-0489">Methyltransferase</keyword>
<dbReference type="PROSITE" id="PS50868">
    <property type="entry name" value="POST_SET"/>
    <property type="match status" value="1"/>
</dbReference>
<evidence type="ECO:0000259" key="11">
    <source>
        <dbReference type="PROSITE" id="PS50868"/>
    </source>
</evidence>
<dbReference type="InterPro" id="IPR007728">
    <property type="entry name" value="Pre-SET_dom"/>
</dbReference>
<dbReference type="PROSITE" id="PS50280">
    <property type="entry name" value="SET"/>
    <property type="match status" value="1"/>
</dbReference>
<protein>
    <recommendedName>
        <fullName evidence="14">SET domain-containing protein</fullName>
    </recommendedName>
</protein>
<keyword evidence="2" id="KW-0158">Chromosome</keyword>
<dbReference type="PANTHER" id="PTHR46223:SF3">
    <property type="entry name" value="HISTONE-LYSINE N-METHYLTRANSFERASE SET-23"/>
    <property type="match status" value="1"/>
</dbReference>
<proteinExistence type="predicted"/>
<evidence type="ECO:0000256" key="8">
    <source>
        <dbReference type="SAM" id="MobiDB-lite"/>
    </source>
</evidence>
<dbReference type="HOGENOM" id="CLU_020840_11_2_1"/>
<feature type="region of interest" description="Disordered" evidence="8">
    <location>
        <begin position="30"/>
        <end position="254"/>
    </location>
</feature>
<evidence type="ECO:0000256" key="2">
    <source>
        <dbReference type="ARBA" id="ARBA00022454"/>
    </source>
</evidence>
<feature type="compositionally biased region" description="Basic and acidic residues" evidence="8">
    <location>
        <begin position="33"/>
        <end position="49"/>
    </location>
</feature>
<dbReference type="SUPFAM" id="SSF82199">
    <property type="entry name" value="SET domain"/>
    <property type="match status" value="1"/>
</dbReference>
<evidence type="ECO:0000256" key="1">
    <source>
        <dbReference type="ARBA" id="ARBA00004286"/>
    </source>
</evidence>
<keyword evidence="6" id="KW-0479">Metal-binding</keyword>
<evidence type="ECO:0000259" key="9">
    <source>
        <dbReference type="PROSITE" id="PS50280"/>
    </source>
</evidence>
<keyword evidence="7" id="KW-0862">Zinc</keyword>
<keyword evidence="5" id="KW-0949">S-adenosyl-L-methionine</keyword>
<comment type="subcellular location">
    <subcellularLocation>
        <location evidence="1">Chromosome</location>
    </subcellularLocation>
</comment>
<dbReference type="SMART" id="SM00317">
    <property type="entry name" value="SET"/>
    <property type="match status" value="1"/>
</dbReference>
<reference evidence="12 13" key="1">
    <citation type="submission" date="2015-01" db="EMBL/GenBank/DDBJ databases">
        <title>The Genome Sequence of Cladophialophora immunda CBS83496.</title>
        <authorList>
            <consortium name="The Broad Institute Genomics Platform"/>
            <person name="Cuomo C."/>
            <person name="de Hoog S."/>
            <person name="Gorbushina A."/>
            <person name="Stielow B."/>
            <person name="Teixiera M."/>
            <person name="Abouelleil A."/>
            <person name="Chapman S.B."/>
            <person name="Priest M."/>
            <person name="Young S.K."/>
            <person name="Wortman J."/>
            <person name="Nusbaum C."/>
            <person name="Birren B."/>
        </authorList>
    </citation>
    <scope>NUCLEOTIDE SEQUENCE [LARGE SCALE GENOMIC DNA]</scope>
    <source>
        <strain evidence="12 13">CBS 83496</strain>
    </source>
</reference>
<dbReference type="InterPro" id="IPR046341">
    <property type="entry name" value="SET_dom_sf"/>
</dbReference>
<dbReference type="GO" id="GO:0032259">
    <property type="term" value="P:methylation"/>
    <property type="evidence" value="ECO:0007669"/>
    <property type="project" value="UniProtKB-KW"/>
</dbReference>
<dbReference type="Pfam" id="PF05033">
    <property type="entry name" value="Pre-SET"/>
    <property type="match status" value="1"/>
</dbReference>
<feature type="domain" description="SET" evidence="9">
    <location>
        <begin position="532"/>
        <end position="656"/>
    </location>
</feature>
<keyword evidence="13" id="KW-1185">Reference proteome</keyword>
<evidence type="ECO:0000256" key="6">
    <source>
        <dbReference type="ARBA" id="ARBA00022723"/>
    </source>
</evidence>
<dbReference type="GO" id="GO:0042054">
    <property type="term" value="F:histone methyltransferase activity"/>
    <property type="evidence" value="ECO:0007669"/>
    <property type="project" value="InterPro"/>
</dbReference>
<dbReference type="AlphaFoldDB" id="A0A0D2CIZ9"/>
<evidence type="ECO:0000313" key="12">
    <source>
        <dbReference type="EMBL" id="KIW31113.1"/>
    </source>
</evidence>
<dbReference type="OrthoDB" id="308383at2759"/>
<dbReference type="InterPro" id="IPR050973">
    <property type="entry name" value="H3K9_Histone-Lys_N-MTase"/>
</dbReference>
<feature type="compositionally biased region" description="Basic and acidic residues" evidence="8">
    <location>
        <begin position="205"/>
        <end position="232"/>
    </location>
</feature>
<dbReference type="InterPro" id="IPR001214">
    <property type="entry name" value="SET_dom"/>
</dbReference>
<dbReference type="PANTHER" id="PTHR46223">
    <property type="entry name" value="HISTONE-LYSINE N-METHYLTRANSFERASE SUV39H"/>
    <property type="match status" value="1"/>
</dbReference>
<evidence type="ECO:0000313" key="13">
    <source>
        <dbReference type="Proteomes" id="UP000054466"/>
    </source>
</evidence>
<evidence type="ECO:0000256" key="7">
    <source>
        <dbReference type="ARBA" id="ARBA00022833"/>
    </source>
</evidence>
<keyword evidence="4" id="KW-0808">Transferase</keyword>
<evidence type="ECO:0000256" key="5">
    <source>
        <dbReference type="ARBA" id="ARBA00022691"/>
    </source>
</evidence>
<accession>A0A0D2CIZ9</accession>
<name>A0A0D2CIZ9_9EURO</name>
<dbReference type="STRING" id="569365.A0A0D2CIZ9"/>
<feature type="compositionally biased region" description="Basic residues" evidence="8">
    <location>
        <begin position="120"/>
        <end position="130"/>
    </location>
</feature>
<evidence type="ECO:0000259" key="10">
    <source>
        <dbReference type="PROSITE" id="PS50867"/>
    </source>
</evidence>
<dbReference type="Gene3D" id="2.170.270.10">
    <property type="entry name" value="SET domain"/>
    <property type="match status" value="1"/>
</dbReference>
<feature type="compositionally biased region" description="Low complexity" evidence="8">
    <location>
        <begin position="100"/>
        <end position="113"/>
    </location>
</feature>
<gene>
    <name evidence="12" type="ORF">PV07_02792</name>
</gene>
<evidence type="ECO:0000256" key="4">
    <source>
        <dbReference type="ARBA" id="ARBA00022679"/>
    </source>
</evidence>
<dbReference type="Proteomes" id="UP000054466">
    <property type="component" value="Unassembled WGS sequence"/>
</dbReference>
<dbReference type="GeneID" id="27341986"/>
<dbReference type="GO" id="GO:0008270">
    <property type="term" value="F:zinc ion binding"/>
    <property type="evidence" value="ECO:0007669"/>
    <property type="project" value="InterPro"/>
</dbReference>
<dbReference type="EMBL" id="KN847041">
    <property type="protein sequence ID" value="KIW31113.1"/>
    <property type="molecule type" value="Genomic_DNA"/>
</dbReference>
<dbReference type="Pfam" id="PF00856">
    <property type="entry name" value="SET"/>
    <property type="match status" value="1"/>
</dbReference>
<dbReference type="GO" id="GO:0005694">
    <property type="term" value="C:chromosome"/>
    <property type="evidence" value="ECO:0007669"/>
    <property type="project" value="UniProtKB-SubCell"/>
</dbReference>
<dbReference type="InterPro" id="IPR003616">
    <property type="entry name" value="Post-SET_dom"/>
</dbReference>
<sequence>MNAESETLTTSGAERGHRAAMAVTLHGASAYKRSFDQTKDHVKPTDRIVIELSDSEDETPSIPLPKRQKSQTPAADGPEPRRVLPQSRPQSQDAKTYRHATPPASAASRAQQQDGPSKSTPKRSPWKKLSRYSLSNDAFADLRSESPSPSDAPEQEQITSSFPTRTRVRSETHGSSSVFDHVKAGGPSTKRIPSSLEPRIHATRPRRDEIDRPKRVTRSDRGSVVRSEERKRSASSQGKDTLSRHIRTGKSSSLNRFSIDIRRPTSDTDVATSQQGRKRLPKIEVVIDSQRKDLLRQFQAPLPKSRAQLSAEKNAVLAQLEQSTKLAHEKPELVERHFGTTGFSAVFSVDEDVEFMRGAASKKKKKANRNNIKLEIDSLCVPLDQLSLKTSFIHPARTARKILISRFEERLNPPLTFANDINDRRLPGKFQFIDHYIISPKVKMAPPSTNSGCDCRNCALSTCQCLTKEVDGRETQVEIYARRPDGIVVLSDDYINQALGDGNERQEITECNEHCGCGDDCWNRVVCKGRTIPLEVFQTKNCGFGVRSSKDIVKGQFIQRYLGEVITDPELEQREDAAEEQQPSYVYTLDWFGNKEPYYVDGEYFGSAMRFVNHSCNPNTLCVTVQTHRKDKRVYDLAFFATKDIKAGEEICVSYKNDGSSDVEQISEDLVKCQCGEDNCRGILWKPSKKTRRRRRRQE</sequence>